<feature type="transmembrane region" description="Helical" evidence="8">
    <location>
        <begin position="20"/>
        <end position="39"/>
    </location>
</feature>
<comment type="similarity">
    <text evidence="2">Belongs to the UPF0073 (Hly-III) family.</text>
</comment>
<dbReference type="KEGG" id="ddo:I597_2046"/>
<feature type="binding site" evidence="7">
    <location>
        <position position="69"/>
    </location>
    <ligand>
        <name>Zn(2+)</name>
        <dbReference type="ChEBI" id="CHEBI:29105"/>
    </ligand>
</feature>
<keyword evidence="5 8" id="KW-1133">Transmembrane helix</keyword>
<dbReference type="RefSeq" id="WP_035324842.1">
    <property type="nucleotide sequence ID" value="NZ_CP015125.1"/>
</dbReference>
<evidence type="ECO:0000256" key="2">
    <source>
        <dbReference type="ARBA" id="ARBA00008488"/>
    </source>
</evidence>
<dbReference type="PATRIC" id="fig|1300343.5.peg.2056"/>
<proteinExistence type="inferred from homology"/>
<comment type="subcellular location">
    <subcellularLocation>
        <location evidence="1">Cell membrane</location>
        <topology evidence="1">Multi-pass membrane protein</topology>
    </subcellularLocation>
</comment>
<feature type="transmembrane region" description="Helical" evidence="8">
    <location>
        <begin position="110"/>
        <end position="129"/>
    </location>
</feature>
<evidence type="ECO:0000256" key="1">
    <source>
        <dbReference type="ARBA" id="ARBA00004651"/>
    </source>
</evidence>
<keyword evidence="7" id="KW-0862">Zinc</keyword>
<evidence type="ECO:0000256" key="3">
    <source>
        <dbReference type="ARBA" id="ARBA00022475"/>
    </source>
</evidence>
<gene>
    <name evidence="9" type="ORF">NV36_02430</name>
</gene>
<feature type="transmembrane region" description="Helical" evidence="8">
    <location>
        <begin position="86"/>
        <end position="104"/>
    </location>
</feature>
<keyword evidence="6 8" id="KW-0472">Membrane</keyword>
<sequence length="216" mass="24111">MEHSTAPNPDYSPQEERLNIWTHGFGFVASVFGLILFCFRESVTTTATISLIVFGISLCVLYFASTAYHSATKPLRRARLKIFDHAAIYVLIAGTYTPFTLVTLEGITGWWIFGIAWSIALFGMILKLFFTGRFDILSTILYVAMGWLIVFAYKPLLANLDPAGVQWLFAGGILYTIGAVLYSISRIPYNHAIFHVFVLGGSFAHFMAVYYYVGVA</sequence>
<dbReference type="InterPro" id="IPR004254">
    <property type="entry name" value="AdipoR/HlyIII-related"/>
</dbReference>
<evidence type="ECO:0000256" key="8">
    <source>
        <dbReference type="SAM" id="Phobius"/>
    </source>
</evidence>
<dbReference type="GO" id="GO:0140911">
    <property type="term" value="F:pore-forming activity"/>
    <property type="evidence" value="ECO:0007669"/>
    <property type="project" value="InterPro"/>
</dbReference>
<feature type="transmembrane region" description="Helical" evidence="8">
    <location>
        <begin position="136"/>
        <end position="153"/>
    </location>
</feature>
<dbReference type="NCBIfam" id="TIGR01065">
    <property type="entry name" value="hlyIII"/>
    <property type="match status" value="1"/>
</dbReference>
<evidence type="ECO:0000256" key="5">
    <source>
        <dbReference type="ARBA" id="ARBA00022989"/>
    </source>
</evidence>
<keyword evidence="3" id="KW-1003">Cell membrane</keyword>
<dbReference type="AlphaFoldDB" id="A0A0A2GU40"/>
<protein>
    <submittedName>
        <fullName evidence="9">Hemolysin D</fullName>
    </submittedName>
</protein>
<feature type="transmembrane region" description="Helical" evidence="8">
    <location>
        <begin position="192"/>
        <end position="213"/>
    </location>
</feature>
<dbReference type="InterPro" id="IPR005744">
    <property type="entry name" value="Hy-lIII"/>
</dbReference>
<evidence type="ECO:0000256" key="7">
    <source>
        <dbReference type="PIRSR" id="PIRSR604254-1"/>
    </source>
</evidence>
<evidence type="ECO:0000256" key="4">
    <source>
        <dbReference type="ARBA" id="ARBA00022692"/>
    </source>
</evidence>
<reference evidence="9 10" key="1">
    <citation type="submission" date="2014-10" db="EMBL/GenBank/DDBJ databases">
        <title>Draft genome sequence of the proteorhodopsin-containing marine bacterium Dokdonia donghaensis.</title>
        <authorList>
            <person name="Gomez-Consarnau L."/>
            <person name="Gonzalez J.M."/>
            <person name="Riedel T."/>
            <person name="Jaenicke S."/>
            <person name="Wagner-Doebler I."/>
            <person name="Fuhrman J.A."/>
        </authorList>
    </citation>
    <scope>NUCLEOTIDE SEQUENCE [LARGE SCALE GENOMIC DNA]</scope>
    <source>
        <strain evidence="9 10">DSW-1</strain>
    </source>
</reference>
<organism evidence="9 10">
    <name type="scientific">Dokdonia donghaensis DSW-1</name>
    <dbReference type="NCBI Taxonomy" id="1300343"/>
    <lineage>
        <taxon>Bacteria</taxon>
        <taxon>Pseudomonadati</taxon>
        <taxon>Bacteroidota</taxon>
        <taxon>Flavobacteriia</taxon>
        <taxon>Flavobacteriales</taxon>
        <taxon>Flavobacteriaceae</taxon>
        <taxon>Dokdonia</taxon>
    </lineage>
</organism>
<feature type="transmembrane region" description="Helical" evidence="8">
    <location>
        <begin position="165"/>
        <end position="185"/>
    </location>
</feature>
<keyword evidence="10" id="KW-1185">Reference proteome</keyword>
<evidence type="ECO:0000313" key="10">
    <source>
        <dbReference type="Proteomes" id="UP000030140"/>
    </source>
</evidence>
<name>A0A0A2GU40_9FLAO</name>
<dbReference type="EMBL" id="JSAQ01000001">
    <property type="protein sequence ID" value="KGO05811.1"/>
    <property type="molecule type" value="Genomic_DNA"/>
</dbReference>
<feature type="binding site" evidence="7">
    <location>
        <position position="195"/>
    </location>
    <ligand>
        <name>Zn(2+)</name>
        <dbReference type="ChEBI" id="CHEBI:29105"/>
    </ligand>
</feature>
<accession>A0A0A2GU40</accession>
<dbReference type="PANTHER" id="PTHR20855:SF3">
    <property type="entry name" value="LD03007P"/>
    <property type="match status" value="1"/>
</dbReference>
<dbReference type="OrthoDB" id="9813689at2"/>
<dbReference type="Proteomes" id="UP000030140">
    <property type="component" value="Unassembled WGS sequence"/>
</dbReference>
<comment type="caution">
    <text evidence="9">The sequence shown here is derived from an EMBL/GenBank/DDBJ whole genome shotgun (WGS) entry which is preliminary data.</text>
</comment>
<evidence type="ECO:0000256" key="6">
    <source>
        <dbReference type="ARBA" id="ARBA00023136"/>
    </source>
</evidence>
<dbReference type="Pfam" id="PF03006">
    <property type="entry name" value="HlyIII"/>
    <property type="match status" value="1"/>
</dbReference>
<feature type="binding site" evidence="7">
    <location>
        <position position="191"/>
    </location>
    <ligand>
        <name>Zn(2+)</name>
        <dbReference type="ChEBI" id="CHEBI:29105"/>
    </ligand>
</feature>
<feature type="transmembrane region" description="Helical" evidence="8">
    <location>
        <begin position="45"/>
        <end position="65"/>
    </location>
</feature>
<dbReference type="GO" id="GO:0046872">
    <property type="term" value="F:metal ion binding"/>
    <property type="evidence" value="ECO:0007669"/>
    <property type="project" value="UniProtKB-KW"/>
</dbReference>
<dbReference type="PANTHER" id="PTHR20855">
    <property type="entry name" value="ADIPOR/PROGESTIN RECEPTOR-RELATED"/>
    <property type="match status" value="1"/>
</dbReference>
<dbReference type="GO" id="GO:0005886">
    <property type="term" value="C:plasma membrane"/>
    <property type="evidence" value="ECO:0007669"/>
    <property type="project" value="UniProtKB-SubCell"/>
</dbReference>
<keyword evidence="7" id="KW-0479">Metal-binding</keyword>
<evidence type="ECO:0000313" key="9">
    <source>
        <dbReference type="EMBL" id="KGO05811.1"/>
    </source>
</evidence>
<keyword evidence="4 8" id="KW-0812">Transmembrane</keyword>